<dbReference type="SUPFAM" id="SSF141868">
    <property type="entry name" value="EAL domain-like"/>
    <property type="match status" value="1"/>
</dbReference>
<dbReference type="PANTHER" id="PTHR44757:SF2">
    <property type="entry name" value="BIOFILM ARCHITECTURE MAINTENANCE PROTEIN MBAA"/>
    <property type="match status" value="1"/>
</dbReference>
<dbReference type="Gene3D" id="3.30.450.20">
    <property type="entry name" value="PAS domain"/>
    <property type="match status" value="2"/>
</dbReference>
<evidence type="ECO:0000313" key="4">
    <source>
        <dbReference type="EMBL" id="MBB4842961.1"/>
    </source>
</evidence>
<dbReference type="NCBIfam" id="TIGR00229">
    <property type="entry name" value="sensory_box"/>
    <property type="match status" value="1"/>
</dbReference>
<evidence type="ECO:0000313" key="5">
    <source>
        <dbReference type="Proteomes" id="UP000562027"/>
    </source>
</evidence>
<dbReference type="InterPro" id="IPR052155">
    <property type="entry name" value="Biofilm_reg_signaling"/>
</dbReference>
<reference evidence="4 5" key="1">
    <citation type="submission" date="2020-08" db="EMBL/GenBank/DDBJ databases">
        <title>Functional genomics of gut bacteria from endangered species of beetles.</title>
        <authorList>
            <person name="Carlos-Shanley C."/>
        </authorList>
    </citation>
    <scope>NUCLEOTIDE SEQUENCE [LARGE SCALE GENOMIC DNA]</scope>
    <source>
        <strain evidence="4 5">S00239</strain>
    </source>
</reference>
<dbReference type="InterPro" id="IPR000160">
    <property type="entry name" value="GGDEF_dom"/>
</dbReference>
<dbReference type="SMART" id="SM00267">
    <property type="entry name" value="GGDEF"/>
    <property type="match status" value="1"/>
</dbReference>
<dbReference type="Gene3D" id="3.30.70.270">
    <property type="match status" value="1"/>
</dbReference>
<dbReference type="InterPro" id="IPR035965">
    <property type="entry name" value="PAS-like_dom_sf"/>
</dbReference>
<sequence length="690" mass="77098">MAWPLPAAHWLDQLPQRLALLGPGYALLQANQSLRAYTGQTLRALQCAPWLERLHPADLAAFEAQYLKLKDGAELLQDCRWRAADGSYGWHQTQARQLAEGQVLLSMSDVHERKEQETRLRQADDLWKLALESNGDGVWDWYVQTGIEIYSPRYLQMYGYSQDEIQPSPAEFDALTHPDDLAQMNLDREAHFSGRAPLYSNEHRVRCKDGSWKWILSRGMVISRDEAGRPLRMVGTHTDITARKQSEALIWQQAHFDALTGLPNRRLLRERLEQAQHAAWKSGLSVAVLFIDLDHFKEVNDLLGHAMGDLLLVQATQRIVACAAAPHTVARMGGDEFTVVLGEIESPQQAEAIAQNILQALAFAFRLEGERVFVSASIGLSLYPADGEQIETLFKHADQALYMAKGAGRNRLCRFTPALQTAAQERARLGNDLHDALAERQFSLVYQAIVRLSDGHIHKAEALLRWQHPSRGLLGPGEFIPLAESSGLIIEIGEWVFEQVALQAQDWRHRFNPQFQLHINKSPVQFRGSGMPSMQDQGHAWAQRLLELGLPGQAIAVEITEGLLLEADELVALHLDSLRQAGVQVSLDDFGTGYSSLSYLQRLAIDQVKIDKSFVSHLKTGSKELALCKAIITMAHALGIEVVAEGVETEEQHQLLLDAGCDFGQGYWYARPMPAQALEELLKAGRLGKT</sequence>
<dbReference type="PROSITE" id="PS50883">
    <property type="entry name" value="EAL"/>
    <property type="match status" value="1"/>
</dbReference>
<dbReference type="SMART" id="SM00091">
    <property type="entry name" value="PAS"/>
    <property type="match status" value="2"/>
</dbReference>
<feature type="domain" description="GGDEF" evidence="3">
    <location>
        <begin position="284"/>
        <end position="417"/>
    </location>
</feature>
<feature type="domain" description="EAL" evidence="2">
    <location>
        <begin position="426"/>
        <end position="686"/>
    </location>
</feature>
<dbReference type="CDD" id="cd00130">
    <property type="entry name" value="PAS"/>
    <property type="match status" value="2"/>
</dbReference>
<dbReference type="InterPro" id="IPR001633">
    <property type="entry name" value="EAL_dom"/>
</dbReference>
<evidence type="ECO:0000259" key="1">
    <source>
        <dbReference type="PROSITE" id="PS50113"/>
    </source>
</evidence>
<dbReference type="InterPro" id="IPR043128">
    <property type="entry name" value="Rev_trsase/Diguanyl_cyclase"/>
</dbReference>
<dbReference type="EMBL" id="JACHLP010000002">
    <property type="protein sequence ID" value="MBB4842961.1"/>
    <property type="molecule type" value="Genomic_DNA"/>
</dbReference>
<protein>
    <submittedName>
        <fullName evidence="4">Diguanylate cyclase (GGDEF)-like protein/PAS domain S-box-containing protein</fullName>
    </submittedName>
</protein>
<dbReference type="SMART" id="SM00086">
    <property type="entry name" value="PAC"/>
    <property type="match status" value="2"/>
</dbReference>
<dbReference type="InterPro" id="IPR000700">
    <property type="entry name" value="PAS-assoc_C"/>
</dbReference>
<dbReference type="SUPFAM" id="SSF55785">
    <property type="entry name" value="PYP-like sensor domain (PAS domain)"/>
    <property type="match status" value="2"/>
</dbReference>
<dbReference type="Pfam" id="PF00563">
    <property type="entry name" value="EAL"/>
    <property type="match status" value="1"/>
</dbReference>
<dbReference type="Pfam" id="PF08447">
    <property type="entry name" value="PAS_3"/>
    <property type="match status" value="2"/>
</dbReference>
<dbReference type="Pfam" id="PF00990">
    <property type="entry name" value="GGDEF"/>
    <property type="match status" value="1"/>
</dbReference>
<dbReference type="SUPFAM" id="SSF55073">
    <property type="entry name" value="Nucleotide cyclase"/>
    <property type="match status" value="1"/>
</dbReference>
<dbReference type="InterPro" id="IPR013655">
    <property type="entry name" value="PAS_fold_3"/>
</dbReference>
<dbReference type="Gene3D" id="3.20.20.450">
    <property type="entry name" value="EAL domain"/>
    <property type="match status" value="1"/>
</dbReference>
<evidence type="ECO:0000259" key="2">
    <source>
        <dbReference type="PROSITE" id="PS50883"/>
    </source>
</evidence>
<dbReference type="InterPro" id="IPR001610">
    <property type="entry name" value="PAC"/>
</dbReference>
<dbReference type="PROSITE" id="PS50113">
    <property type="entry name" value="PAC"/>
    <property type="match status" value="1"/>
</dbReference>
<dbReference type="InterPro" id="IPR035919">
    <property type="entry name" value="EAL_sf"/>
</dbReference>
<dbReference type="PANTHER" id="PTHR44757">
    <property type="entry name" value="DIGUANYLATE CYCLASE DGCP"/>
    <property type="match status" value="1"/>
</dbReference>
<dbReference type="Proteomes" id="UP000562027">
    <property type="component" value="Unassembled WGS sequence"/>
</dbReference>
<dbReference type="SMART" id="SM00052">
    <property type="entry name" value="EAL"/>
    <property type="match status" value="1"/>
</dbReference>
<dbReference type="PROSITE" id="PS50887">
    <property type="entry name" value="GGDEF"/>
    <property type="match status" value="1"/>
</dbReference>
<dbReference type="AlphaFoldDB" id="A0A840L5A0"/>
<dbReference type="CDD" id="cd01948">
    <property type="entry name" value="EAL"/>
    <property type="match status" value="1"/>
</dbReference>
<name>A0A840L5A0_9BURK</name>
<dbReference type="GO" id="GO:0003824">
    <property type="term" value="F:catalytic activity"/>
    <property type="evidence" value="ECO:0007669"/>
    <property type="project" value="UniProtKB-ARBA"/>
</dbReference>
<evidence type="ECO:0000259" key="3">
    <source>
        <dbReference type="PROSITE" id="PS50887"/>
    </source>
</evidence>
<accession>A0A840L5A0</accession>
<dbReference type="InterPro" id="IPR029787">
    <property type="entry name" value="Nucleotide_cyclase"/>
</dbReference>
<gene>
    <name evidence="4" type="ORF">HNP55_001476</name>
</gene>
<dbReference type="FunFam" id="3.30.70.270:FF:000001">
    <property type="entry name" value="Diguanylate cyclase domain protein"/>
    <property type="match status" value="1"/>
</dbReference>
<organism evidence="4 5">
    <name type="scientific">Roseateles oligotrophus</name>
    <dbReference type="NCBI Taxonomy" id="1769250"/>
    <lineage>
        <taxon>Bacteria</taxon>
        <taxon>Pseudomonadati</taxon>
        <taxon>Pseudomonadota</taxon>
        <taxon>Betaproteobacteria</taxon>
        <taxon>Burkholderiales</taxon>
        <taxon>Sphaerotilaceae</taxon>
        <taxon>Roseateles</taxon>
    </lineage>
</organism>
<dbReference type="CDD" id="cd01949">
    <property type="entry name" value="GGDEF"/>
    <property type="match status" value="1"/>
</dbReference>
<dbReference type="InterPro" id="IPR000014">
    <property type="entry name" value="PAS"/>
</dbReference>
<feature type="domain" description="PAC" evidence="1">
    <location>
        <begin position="199"/>
        <end position="252"/>
    </location>
</feature>
<comment type="caution">
    <text evidence="4">The sequence shown here is derived from an EMBL/GenBank/DDBJ whole genome shotgun (WGS) entry which is preliminary data.</text>
</comment>
<dbReference type="NCBIfam" id="TIGR00254">
    <property type="entry name" value="GGDEF"/>
    <property type="match status" value="1"/>
</dbReference>
<proteinExistence type="predicted"/>
<keyword evidence="5" id="KW-1185">Reference proteome</keyword>